<sequence>MARLWAALICCVVALPGWAQTSSRSDCLLSNRIQSAACTAQIVRFESQFAYVPQLASDAGIGPALILAVIAVESSYAQLKLTDRGGIGPMQITSVAATELGINDLTYLLSDTVNVQTGTRYLQKMMQRFGDWRLALAAYNAGPGAVTRHKGIPPYRETQAYVQQVMWWYLTLKSV</sequence>
<keyword evidence="2" id="KW-0732">Signal</keyword>
<dbReference type="Pfam" id="PF01464">
    <property type="entry name" value="SLT"/>
    <property type="match status" value="1"/>
</dbReference>
<protein>
    <recommendedName>
        <fullName evidence="3">Transglycosylase SLT domain-containing protein</fullName>
    </recommendedName>
</protein>
<comment type="similarity">
    <text evidence="1">Belongs to the transglycosylase Slt family.</text>
</comment>
<dbReference type="Proteomes" id="UP000463961">
    <property type="component" value="Chromosome"/>
</dbReference>
<dbReference type="PANTHER" id="PTHR37423">
    <property type="entry name" value="SOLUBLE LYTIC MUREIN TRANSGLYCOSYLASE-RELATED"/>
    <property type="match status" value="1"/>
</dbReference>
<evidence type="ECO:0000313" key="4">
    <source>
        <dbReference type="EMBL" id="BBU68753.1"/>
    </source>
</evidence>
<dbReference type="Gene3D" id="1.10.530.10">
    <property type="match status" value="1"/>
</dbReference>
<dbReference type="EMBL" id="AP022345">
    <property type="protein sequence ID" value="BBU68753.1"/>
    <property type="molecule type" value="Genomic_DNA"/>
</dbReference>
<feature type="signal peptide" evidence="2">
    <location>
        <begin position="1"/>
        <end position="19"/>
    </location>
</feature>
<dbReference type="RefSeq" id="WP_162050489.1">
    <property type="nucleotide sequence ID" value="NZ_AP022345.1"/>
</dbReference>
<keyword evidence="5" id="KW-1185">Reference proteome</keyword>
<proteinExistence type="inferred from homology"/>
<dbReference type="InterPro" id="IPR008258">
    <property type="entry name" value="Transglycosylase_SLT_dom_1"/>
</dbReference>
<name>A0A7R6TPW7_9RHOO</name>
<feature type="domain" description="Transglycosylase SLT" evidence="3">
    <location>
        <begin position="56"/>
        <end position="158"/>
    </location>
</feature>
<reference evidence="5" key="1">
    <citation type="submission" date="2020-01" db="EMBL/GenBank/DDBJ databases">
        <title>Phosphoaccumulans saitamaens gen. nov., sp. nov., a polyphosphate accumulating bacterium isolated from surface river water.</title>
        <authorList>
            <person name="Watanabe K."/>
            <person name="Suda W."/>
        </authorList>
    </citation>
    <scope>NUCLEOTIDE SEQUENCE [LARGE SCALE GENOMIC DNA]</scope>
    <source>
        <strain evidence="5">ICHIAU1</strain>
    </source>
</reference>
<accession>A0A7R6TPW7</accession>
<dbReference type="OrthoDB" id="9815002at2"/>
<evidence type="ECO:0000259" key="3">
    <source>
        <dbReference type="Pfam" id="PF01464"/>
    </source>
</evidence>
<dbReference type="CDD" id="cd00254">
    <property type="entry name" value="LT-like"/>
    <property type="match status" value="1"/>
</dbReference>
<dbReference type="SUPFAM" id="SSF53955">
    <property type="entry name" value="Lysozyme-like"/>
    <property type="match status" value="1"/>
</dbReference>
<organism evidence="4 5">
    <name type="scientific">Fluviibacter phosphoraccumulans</name>
    <dbReference type="NCBI Taxonomy" id="1751046"/>
    <lineage>
        <taxon>Bacteria</taxon>
        <taxon>Pseudomonadati</taxon>
        <taxon>Pseudomonadota</taxon>
        <taxon>Betaproteobacteria</taxon>
        <taxon>Rhodocyclales</taxon>
        <taxon>Fluviibacteraceae</taxon>
        <taxon>Fluviibacter</taxon>
    </lineage>
</organism>
<dbReference type="InterPro" id="IPR023346">
    <property type="entry name" value="Lysozyme-like_dom_sf"/>
</dbReference>
<evidence type="ECO:0000256" key="2">
    <source>
        <dbReference type="SAM" id="SignalP"/>
    </source>
</evidence>
<evidence type="ECO:0000256" key="1">
    <source>
        <dbReference type="ARBA" id="ARBA00007734"/>
    </source>
</evidence>
<gene>
    <name evidence="4" type="ORF">ICHIAU1_10360</name>
</gene>
<dbReference type="PANTHER" id="PTHR37423:SF2">
    <property type="entry name" value="MEMBRANE-BOUND LYTIC MUREIN TRANSGLYCOSYLASE C"/>
    <property type="match status" value="1"/>
</dbReference>
<feature type="chain" id="PRO_5031158533" description="Transglycosylase SLT domain-containing protein" evidence="2">
    <location>
        <begin position="20"/>
        <end position="175"/>
    </location>
</feature>
<dbReference type="AlphaFoldDB" id="A0A7R6TPW7"/>
<evidence type="ECO:0000313" key="5">
    <source>
        <dbReference type="Proteomes" id="UP000463961"/>
    </source>
</evidence>